<dbReference type="InterPro" id="IPR036390">
    <property type="entry name" value="WH_DNA-bd_sf"/>
</dbReference>
<dbReference type="SMART" id="SM00345">
    <property type="entry name" value="HTH_GNTR"/>
    <property type="match status" value="1"/>
</dbReference>
<dbReference type="InterPro" id="IPR036388">
    <property type="entry name" value="WH-like_DNA-bd_sf"/>
</dbReference>
<dbReference type="Proteomes" id="UP000605253">
    <property type="component" value="Unassembled WGS sequence"/>
</dbReference>
<proteinExistence type="predicted"/>
<reference evidence="5" key="2">
    <citation type="submission" date="2020-09" db="EMBL/GenBank/DDBJ databases">
        <authorList>
            <person name="Sun Q."/>
            <person name="Zhou Y."/>
        </authorList>
    </citation>
    <scope>NUCLEOTIDE SEQUENCE</scope>
    <source>
        <strain evidence="5">CGMCC 1.12181</strain>
    </source>
</reference>
<evidence type="ECO:0000313" key="6">
    <source>
        <dbReference type="Proteomes" id="UP000605253"/>
    </source>
</evidence>
<dbReference type="InterPro" id="IPR000524">
    <property type="entry name" value="Tscrpt_reg_HTH_GntR"/>
</dbReference>
<dbReference type="Gene3D" id="6.10.250.1220">
    <property type="match status" value="1"/>
</dbReference>
<dbReference type="PANTHER" id="PTHR38445">
    <property type="entry name" value="HTH-TYPE TRANSCRIPTIONAL REPRESSOR YTRA"/>
    <property type="match status" value="1"/>
</dbReference>
<dbReference type="PANTHER" id="PTHR38445:SF10">
    <property type="entry name" value="GNTR-FAMILY TRANSCRIPTIONAL REGULATOR"/>
    <property type="match status" value="1"/>
</dbReference>
<feature type="domain" description="HTH gntR-type" evidence="4">
    <location>
        <begin position="9"/>
        <end position="77"/>
    </location>
</feature>
<evidence type="ECO:0000256" key="1">
    <source>
        <dbReference type="ARBA" id="ARBA00023015"/>
    </source>
</evidence>
<dbReference type="SUPFAM" id="SSF46785">
    <property type="entry name" value="Winged helix' DNA-binding domain"/>
    <property type="match status" value="1"/>
</dbReference>
<gene>
    <name evidence="5" type="ORF">GCM10011365_15570</name>
</gene>
<name>A0A917CRS1_9GAMM</name>
<keyword evidence="1" id="KW-0805">Transcription regulation</keyword>
<evidence type="ECO:0000256" key="2">
    <source>
        <dbReference type="ARBA" id="ARBA00023125"/>
    </source>
</evidence>
<dbReference type="Gene3D" id="1.10.10.10">
    <property type="entry name" value="Winged helix-like DNA-binding domain superfamily/Winged helix DNA-binding domain"/>
    <property type="match status" value="1"/>
</dbReference>
<dbReference type="GO" id="GO:0003677">
    <property type="term" value="F:DNA binding"/>
    <property type="evidence" value="ECO:0007669"/>
    <property type="project" value="UniProtKB-KW"/>
</dbReference>
<dbReference type="AlphaFoldDB" id="A0A917CRS1"/>
<evidence type="ECO:0000256" key="3">
    <source>
        <dbReference type="ARBA" id="ARBA00023163"/>
    </source>
</evidence>
<keyword evidence="2" id="KW-0238">DNA-binding</keyword>
<dbReference type="PROSITE" id="PS50949">
    <property type="entry name" value="HTH_GNTR"/>
    <property type="match status" value="1"/>
</dbReference>
<accession>A0A917CRS1</accession>
<reference evidence="5" key="1">
    <citation type="journal article" date="2014" name="Int. J. Syst. Evol. Microbiol.">
        <title>Complete genome sequence of Corynebacterium casei LMG S-19264T (=DSM 44701T), isolated from a smear-ripened cheese.</title>
        <authorList>
            <consortium name="US DOE Joint Genome Institute (JGI-PGF)"/>
            <person name="Walter F."/>
            <person name="Albersmeier A."/>
            <person name="Kalinowski J."/>
            <person name="Ruckert C."/>
        </authorList>
    </citation>
    <scope>NUCLEOTIDE SEQUENCE</scope>
    <source>
        <strain evidence="5">CGMCC 1.12181</strain>
    </source>
</reference>
<keyword evidence="6" id="KW-1185">Reference proteome</keyword>
<protein>
    <submittedName>
        <fullName evidence="5">GntR family transcriptional regulator</fullName>
    </submittedName>
</protein>
<dbReference type="EMBL" id="BMEO01000005">
    <property type="protein sequence ID" value="GGF95129.1"/>
    <property type="molecule type" value="Genomic_DNA"/>
</dbReference>
<organism evidence="5 6">
    <name type="scientific">Marinicella pacifica</name>
    <dbReference type="NCBI Taxonomy" id="1171543"/>
    <lineage>
        <taxon>Bacteria</taxon>
        <taxon>Pseudomonadati</taxon>
        <taxon>Pseudomonadota</taxon>
        <taxon>Gammaproteobacteria</taxon>
        <taxon>Lysobacterales</taxon>
        <taxon>Marinicellaceae</taxon>
        <taxon>Marinicella</taxon>
    </lineage>
</organism>
<dbReference type="Pfam" id="PF00392">
    <property type="entry name" value="GntR"/>
    <property type="match status" value="1"/>
</dbReference>
<keyword evidence="3" id="KW-0804">Transcription</keyword>
<evidence type="ECO:0000259" key="4">
    <source>
        <dbReference type="PROSITE" id="PS50949"/>
    </source>
</evidence>
<dbReference type="CDD" id="cd07377">
    <property type="entry name" value="WHTH_GntR"/>
    <property type="match status" value="1"/>
</dbReference>
<sequence length="123" mass="14007">MSHNWNDSQPIYLQLADQIKDMILNGDVAAGDALPSVRQLAMDYQVNPITVSKSYQILVDDNLVSKKRGLGMFVSDQAQVILQQQQRQDFIQKQWPHVLQKIEQLNIDTDALIKSLEKTGRQS</sequence>
<dbReference type="RefSeq" id="WP_188365149.1">
    <property type="nucleotide sequence ID" value="NZ_BAABJF010000002.1"/>
</dbReference>
<dbReference type="GO" id="GO:0003700">
    <property type="term" value="F:DNA-binding transcription factor activity"/>
    <property type="evidence" value="ECO:0007669"/>
    <property type="project" value="InterPro"/>
</dbReference>
<comment type="caution">
    <text evidence="5">The sequence shown here is derived from an EMBL/GenBank/DDBJ whole genome shotgun (WGS) entry which is preliminary data.</text>
</comment>
<evidence type="ECO:0000313" key="5">
    <source>
        <dbReference type="EMBL" id="GGF95129.1"/>
    </source>
</evidence>